<feature type="transmembrane region" description="Helical" evidence="4">
    <location>
        <begin position="274"/>
        <end position="292"/>
    </location>
</feature>
<evidence type="ECO:0000313" key="6">
    <source>
        <dbReference type="EMBL" id="ABK45534.1"/>
    </source>
</evidence>
<dbReference type="Proteomes" id="UP000002586">
    <property type="component" value="Chromosome"/>
</dbReference>
<sequence precursor="true">MPQPTLLQALLAGIASIVLTLGIARFAYTPLLPLMQQQAGLSLAGGGELAAFNYLGYLSGALVAALINDLYLKDRLFRLGLLVALLSTLGMGLTQELWIWSLLRYLAGLSSAAGLLLGTGLLLNWLLRQNHKSELGLHFSGVGLGIFLGAAVVAWADPWLNWQQQWWLLTALGVVLALLTLRWFPHPDANPYSTSGTRLQDNPPTPLFMALFQAAYFCAGIGYVVSATFIVAVMEALPAQQGYGNSAFLILGLAAAPACLLWDRVARVMGEIPALILASLLQVLGIVLPLWLDGLFWALLGAVLFGGTFIGIVSLVLTMAGHYYPTRPARMMGRMTLSYGVAQIIGPALTGWIATSSGNYRAGLYLAAAMMLLGTLLLLILQQVDRHQQAAPTN</sequence>
<evidence type="ECO:0000256" key="1">
    <source>
        <dbReference type="ARBA" id="ARBA00022692"/>
    </source>
</evidence>
<dbReference type="HOGENOM" id="CLU_001265_7_2_5"/>
<feature type="transmembrane region" description="Helical" evidence="4">
    <location>
        <begin position="166"/>
        <end position="185"/>
    </location>
</feature>
<dbReference type="GO" id="GO:0022857">
    <property type="term" value="F:transmembrane transporter activity"/>
    <property type="evidence" value="ECO:0007669"/>
    <property type="project" value="InterPro"/>
</dbReference>
<dbReference type="RefSeq" id="WP_011714598.1">
    <property type="nucleotide sequence ID" value="NC_008576.1"/>
</dbReference>
<feature type="domain" description="Major facilitator superfamily (MFS) profile" evidence="5">
    <location>
        <begin position="8"/>
        <end position="386"/>
    </location>
</feature>
<dbReference type="STRING" id="156889.Mmc1_3043"/>
<feature type="transmembrane region" description="Helical" evidence="4">
    <location>
        <begin position="336"/>
        <end position="354"/>
    </location>
</feature>
<dbReference type="SUPFAM" id="SSF103473">
    <property type="entry name" value="MFS general substrate transporter"/>
    <property type="match status" value="1"/>
</dbReference>
<feature type="transmembrane region" description="Helical" evidence="4">
    <location>
        <begin position="139"/>
        <end position="160"/>
    </location>
</feature>
<keyword evidence="2 4" id="KW-1133">Transmembrane helix</keyword>
<keyword evidence="1 4" id="KW-0812">Transmembrane</keyword>
<feature type="transmembrane region" description="Helical" evidence="4">
    <location>
        <begin position="105"/>
        <end position="127"/>
    </location>
</feature>
<accession>A0LC41</accession>
<dbReference type="PANTHER" id="PTHR23537">
    <property type="match status" value="1"/>
</dbReference>
<dbReference type="PANTHER" id="PTHR23537:SF1">
    <property type="entry name" value="SUGAR TRANSPORTER"/>
    <property type="match status" value="1"/>
</dbReference>
<keyword evidence="3 4" id="KW-0472">Membrane</keyword>
<feature type="transmembrane region" description="Helical" evidence="4">
    <location>
        <begin position="206"/>
        <end position="231"/>
    </location>
</feature>
<feature type="transmembrane region" description="Helical" evidence="4">
    <location>
        <begin position="50"/>
        <end position="67"/>
    </location>
</feature>
<name>A0LC41_MAGMM</name>
<feature type="transmembrane region" description="Helical" evidence="4">
    <location>
        <begin position="360"/>
        <end position="381"/>
    </location>
</feature>
<evidence type="ECO:0000256" key="4">
    <source>
        <dbReference type="SAM" id="Phobius"/>
    </source>
</evidence>
<dbReference type="Pfam" id="PF06779">
    <property type="entry name" value="MFS_4"/>
    <property type="match status" value="1"/>
</dbReference>
<dbReference type="KEGG" id="mgm:Mmc1_3043"/>
<evidence type="ECO:0000256" key="3">
    <source>
        <dbReference type="ARBA" id="ARBA00023136"/>
    </source>
</evidence>
<dbReference type="InterPro" id="IPR020846">
    <property type="entry name" value="MFS_dom"/>
</dbReference>
<dbReference type="EMBL" id="CP000471">
    <property type="protein sequence ID" value="ABK45534.1"/>
    <property type="molecule type" value="Genomic_DNA"/>
</dbReference>
<protein>
    <submittedName>
        <fullName evidence="6">Major facilitator superfamily MFS_1</fullName>
    </submittedName>
</protein>
<evidence type="ECO:0000313" key="7">
    <source>
        <dbReference type="Proteomes" id="UP000002586"/>
    </source>
</evidence>
<feature type="transmembrane region" description="Helical" evidence="4">
    <location>
        <begin position="79"/>
        <end position="99"/>
    </location>
</feature>
<dbReference type="eggNOG" id="COG2814">
    <property type="taxonomic scope" value="Bacteria"/>
</dbReference>
<dbReference type="GO" id="GO:0005886">
    <property type="term" value="C:plasma membrane"/>
    <property type="evidence" value="ECO:0007669"/>
    <property type="project" value="TreeGrafter"/>
</dbReference>
<gene>
    <name evidence="6" type="ordered locus">Mmc1_3043</name>
</gene>
<reference evidence="6 7" key="2">
    <citation type="journal article" date="2012" name="Int. J. Syst. Evol. Microbiol.">
        <title>Magnetococcus marinus gen. nov., sp. nov., a marine, magnetotactic bacterium that represents a novel lineage (Magnetococcaceae fam. nov.; Magnetococcales ord. nov.) at the base of the Alphaproteobacteria.</title>
        <authorList>
            <person name="Bazylinski D.A."/>
            <person name="Williams T.J."/>
            <person name="Lefevre C.T."/>
            <person name="Berg R.J."/>
            <person name="Zhang C.L."/>
            <person name="Bowser S.S."/>
            <person name="Dean A.J."/>
            <person name="Beveridge T.J."/>
        </authorList>
    </citation>
    <scope>NUCLEOTIDE SEQUENCE [LARGE SCALE GENOMIC DNA]</scope>
    <source>
        <strain evidence="7">ATCC BAA-1437 / JCM 17883 / MC-1</strain>
    </source>
</reference>
<feature type="transmembrane region" description="Helical" evidence="4">
    <location>
        <begin position="243"/>
        <end position="262"/>
    </location>
</feature>
<dbReference type="AlphaFoldDB" id="A0LC41"/>
<proteinExistence type="predicted"/>
<organism evidence="6 7">
    <name type="scientific">Magnetococcus marinus (strain ATCC BAA-1437 / JCM 17883 / MC-1)</name>
    <dbReference type="NCBI Taxonomy" id="156889"/>
    <lineage>
        <taxon>Bacteria</taxon>
        <taxon>Pseudomonadati</taxon>
        <taxon>Pseudomonadota</taxon>
        <taxon>Magnetococcia</taxon>
        <taxon>Magnetococcales</taxon>
        <taxon>Magnetococcaceae</taxon>
        <taxon>Magnetococcus</taxon>
    </lineage>
</organism>
<dbReference type="InterPro" id="IPR036259">
    <property type="entry name" value="MFS_trans_sf"/>
</dbReference>
<dbReference type="OrthoDB" id="9797953at2"/>
<keyword evidence="7" id="KW-1185">Reference proteome</keyword>
<evidence type="ECO:0000256" key="2">
    <source>
        <dbReference type="ARBA" id="ARBA00022989"/>
    </source>
</evidence>
<reference evidence="7" key="1">
    <citation type="journal article" date="2009" name="Appl. Environ. Microbiol.">
        <title>Complete genome sequence of the chemolithoautotrophic marine magnetotactic coccus strain MC-1.</title>
        <authorList>
            <person name="Schubbe S."/>
            <person name="Williams T.J."/>
            <person name="Xie G."/>
            <person name="Kiss H.E."/>
            <person name="Brettin T.S."/>
            <person name="Martinez D."/>
            <person name="Ross C.A."/>
            <person name="Schuler D."/>
            <person name="Cox B.L."/>
            <person name="Nealson K.H."/>
            <person name="Bazylinski D.A."/>
        </authorList>
    </citation>
    <scope>NUCLEOTIDE SEQUENCE [LARGE SCALE GENOMIC DNA]</scope>
    <source>
        <strain evidence="7">ATCC BAA-1437 / JCM 17883 / MC-1</strain>
    </source>
</reference>
<dbReference type="PROSITE" id="PS50850">
    <property type="entry name" value="MFS"/>
    <property type="match status" value="1"/>
</dbReference>
<evidence type="ECO:0000259" key="5">
    <source>
        <dbReference type="PROSITE" id="PS50850"/>
    </source>
</evidence>
<dbReference type="InterPro" id="IPR010645">
    <property type="entry name" value="MFS_4"/>
</dbReference>
<feature type="transmembrane region" description="Helical" evidence="4">
    <location>
        <begin position="298"/>
        <end position="324"/>
    </location>
</feature>
<dbReference type="Gene3D" id="1.20.1250.20">
    <property type="entry name" value="MFS general substrate transporter like domains"/>
    <property type="match status" value="1"/>
</dbReference>